<evidence type="ECO:0000256" key="1">
    <source>
        <dbReference type="SAM" id="Phobius"/>
    </source>
</evidence>
<feature type="transmembrane region" description="Helical" evidence="1">
    <location>
        <begin position="6"/>
        <end position="27"/>
    </location>
</feature>
<keyword evidence="1" id="KW-1133">Transmembrane helix</keyword>
<evidence type="ECO:0000313" key="3">
    <source>
        <dbReference type="Proteomes" id="UP000092574"/>
    </source>
</evidence>
<name>A0A1C7I6G6_9FIRM</name>
<keyword evidence="1" id="KW-0812">Transmembrane</keyword>
<dbReference type="Proteomes" id="UP000092574">
    <property type="component" value="Chromosome"/>
</dbReference>
<protein>
    <submittedName>
        <fullName evidence="2">Uncharacterized protein</fullName>
    </submittedName>
</protein>
<proteinExistence type="predicted"/>
<sequence>MSKRSFMWYYRYFIYSSICIFHSLHWVKDMVYHQDLYLISHHLTFMNSSTSVIPIYRITGRNGVANSVYITKIGIEQKTKYKYQNCKSFI</sequence>
<dbReference type="EMBL" id="CP015405">
    <property type="protein sequence ID" value="ANU75206.1"/>
    <property type="molecule type" value="Genomic_DNA"/>
</dbReference>
<reference evidence="2" key="1">
    <citation type="submission" date="2017-04" db="EMBL/GenBank/DDBJ databases">
        <title>Complete Genome Sequences of Twelve Strains of a Stable Defined Moderately Diverse Mouse Microbiota 2 (sDMDMm2).</title>
        <authorList>
            <person name="Uchimura Y."/>
            <person name="Wyss M."/>
            <person name="Brugiroux S."/>
            <person name="Limenitakis J.P."/>
            <person name="Stecher B."/>
            <person name="McCoy K.D."/>
            <person name="Macpherson A.J."/>
        </authorList>
    </citation>
    <scope>NUCLEOTIDE SEQUENCE</scope>
    <source>
        <strain evidence="2">YL58</strain>
    </source>
</reference>
<gene>
    <name evidence="2" type="ORF">A4V09_05195</name>
</gene>
<organism evidence="2 3">
    <name type="scientific">Blautia pseudococcoides</name>
    <dbReference type="NCBI Taxonomy" id="1796616"/>
    <lineage>
        <taxon>Bacteria</taxon>
        <taxon>Bacillati</taxon>
        <taxon>Bacillota</taxon>
        <taxon>Clostridia</taxon>
        <taxon>Lachnospirales</taxon>
        <taxon>Lachnospiraceae</taxon>
        <taxon>Blautia</taxon>
    </lineage>
</organism>
<dbReference type="KEGG" id="byl:A4V09_05195"/>
<accession>A0A1C7I6G6</accession>
<keyword evidence="1" id="KW-0472">Membrane</keyword>
<keyword evidence="3" id="KW-1185">Reference proteome</keyword>
<evidence type="ECO:0000313" key="2">
    <source>
        <dbReference type="EMBL" id="ANU75206.1"/>
    </source>
</evidence>
<dbReference type="AlphaFoldDB" id="A0A1C7I6G6"/>
<dbReference type="STRING" id="1796616.A4V09_05195"/>